<dbReference type="CDD" id="cd01292">
    <property type="entry name" value="metallo-dependent_hydrolases"/>
    <property type="match status" value="1"/>
</dbReference>
<reference evidence="1" key="1">
    <citation type="submission" date="2021-10" db="EMBL/GenBank/DDBJ databases">
        <authorList>
            <person name="Piombo E."/>
        </authorList>
    </citation>
    <scope>NUCLEOTIDE SEQUENCE</scope>
</reference>
<accession>A0A9N9YHZ9</accession>
<evidence type="ECO:0000313" key="1">
    <source>
        <dbReference type="EMBL" id="CAH0024473.1"/>
    </source>
</evidence>
<keyword evidence="2" id="KW-1185">Reference proteome</keyword>
<name>A0A9N9YHZ9_9HYPO</name>
<dbReference type="Proteomes" id="UP000696573">
    <property type="component" value="Unassembled WGS sequence"/>
</dbReference>
<gene>
    <name evidence="1" type="ORF">CRHIZ90672A_00014989</name>
</gene>
<dbReference type="EMBL" id="CABFNQ020000696">
    <property type="protein sequence ID" value="CAH0024473.1"/>
    <property type="molecule type" value="Genomic_DNA"/>
</dbReference>
<evidence type="ECO:0008006" key="3">
    <source>
        <dbReference type="Google" id="ProtNLM"/>
    </source>
</evidence>
<proteinExistence type="predicted"/>
<protein>
    <recommendedName>
        <fullName evidence="3">Amidohydrolase-related domain-containing protein</fullName>
    </recommendedName>
</protein>
<dbReference type="Gene3D" id="3.20.20.140">
    <property type="entry name" value="Metal-dependent hydrolases"/>
    <property type="match status" value="1"/>
</dbReference>
<comment type="caution">
    <text evidence="1">The sequence shown here is derived from an EMBL/GenBank/DDBJ whole genome shotgun (WGS) entry which is preliminary data.</text>
</comment>
<evidence type="ECO:0000313" key="2">
    <source>
        <dbReference type="Proteomes" id="UP000696573"/>
    </source>
</evidence>
<sequence>MFQEMAEYTSTLKISPVQLGIAYDGWAPNSNKAEAQRVADLAKQYNVSVVMTHAVGGQFGSDNSPEQLQEFDLLDSSIPVVFSHATYLSDKSAELLRSSNQYIPITPESEAFYGLGHSHSFDHLDQTALGVDIHPAIFR</sequence>
<dbReference type="InterPro" id="IPR032466">
    <property type="entry name" value="Metal_Hydrolase"/>
</dbReference>
<dbReference type="AlphaFoldDB" id="A0A9N9YHZ9"/>
<organism evidence="1 2">
    <name type="scientific">Clonostachys rhizophaga</name>
    <dbReference type="NCBI Taxonomy" id="160324"/>
    <lineage>
        <taxon>Eukaryota</taxon>
        <taxon>Fungi</taxon>
        <taxon>Dikarya</taxon>
        <taxon>Ascomycota</taxon>
        <taxon>Pezizomycotina</taxon>
        <taxon>Sordariomycetes</taxon>
        <taxon>Hypocreomycetidae</taxon>
        <taxon>Hypocreales</taxon>
        <taxon>Bionectriaceae</taxon>
        <taxon>Clonostachys</taxon>
    </lineage>
</organism>
<dbReference type="OrthoDB" id="194468at2759"/>
<dbReference type="SUPFAM" id="SSF51556">
    <property type="entry name" value="Metallo-dependent hydrolases"/>
    <property type="match status" value="1"/>
</dbReference>
<feature type="non-terminal residue" evidence="1">
    <location>
        <position position="139"/>
    </location>
</feature>